<reference evidence="2" key="1">
    <citation type="submission" date="2018-05" db="EMBL/GenBank/DDBJ databases">
        <authorList>
            <person name="Lanie J.A."/>
            <person name="Ng W.-L."/>
            <person name="Kazmierczak K.M."/>
            <person name="Andrzejewski T.M."/>
            <person name="Davidsen T.M."/>
            <person name="Wayne K.J."/>
            <person name="Tettelin H."/>
            <person name="Glass J.I."/>
            <person name="Rusch D."/>
            <person name="Podicherti R."/>
            <person name="Tsui H.-C.T."/>
            <person name="Winkler M.E."/>
        </authorList>
    </citation>
    <scope>NUCLEOTIDE SEQUENCE</scope>
</reference>
<evidence type="ECO:0000313" key="2">
    <source>
        <dbReference type="EMBL" id="SVE60116.1"/>
    </source>
</evidence>
<organism evidence="2">
    <name type="scientific">marine metagenome</name>
    <dbReference type="NCBI Taxonomy" id="408172"/>
    <lineage>
        <taxon>unclassified sequences</taxon>
        <taxon>metagenomes</taxon>
        <taxon>ecological metagenomes</taxon>
    </lineage>
</organism>
<proteinExistence type="predicted"/>
<gene>
    <name evidence="2" type="ORF">METZ01_LOCUS512970</name>
</gene>
<keyword evidence="1" id="KW-1133">Transmembrane helix</keyword>
<keyword evidence="1" id="KW-0812">Transmembrane</keyword>
<sequence length="45" mass="5046">MGLGNYIVLNTNKIINCVKRGDNMKIIIFLMFVNMSIGQIISPCD</sequence>
<dbReference type="AlphaFoldDB" id="A0A383ET81"/>
<accession>A0A383ET81</accession>
<protein>
    <submittedName>
        <fullName evidence="2">Uncharacterized protein</fullName>
    </submittedName>
</protein>
<keyword evidence="1" id="KW-0472">Membrane</keyword>
<feature type="transmembrane region" description="Helical" evidence="1">
    <location>
        <begin position="26"/>
        <end position="42"/>
    </location>
</feature>
<dbReference type="EMBL" id="UINC01228697">
    <property type="protein sequence ID" value="SVE60116.1"/>
    <property type="molecule type" value="Genomic_DNA"/>
</dbReference>
<evidence type="ECO:0000256" key="1">
    <source>
        <dbReference type="SAM" id="Phobius"/>
    </source>
</evidence>
<feature type="non-terminal residue" evidence="2">
    <location>
        <position position="45"/>
    </location>
</feature>
<name>A0A383ET81_9ZZZZ</name>